<sequence>MAVRAINSCVILRPPVARFPFRSNTKLGFLKPPNYVTSLSYSIQTLFYTLIDDLLTFPSPSRTRPSNKLEVTGKTGLLEDRVGKPALQKGFLLEFKKDSEKVLLAVVQKPDGKKNWIVSDQNGTTMSIKPQQITYIVQGAENFDYADIAEFVHKAQNNLDPTLLEFAWLELLEKNESVTVKELAEMVFGSSEPLECYCAHLLLSKDDVYFTVLETRYHSPVYGPRSAAQITVSDRTLSQITVKLERKEDIILVGQ</sequence>
<evidence type="ECO:0000259" key="2">
    <source>
        <dbReference type="Pfam" id="PF25255"/>
    </source>
</evidence>
<dbReference type="AlphaFoldDB" id="A0AAV3PEZ2"/>
<proteinExistence type="predicted"/>
<dbReference type="InterPro" id="IPR057324">
    <property type="entry name" value="WH_RNase_II"/>
</dbReference>
<reference evidence="3 4" key="1">
    <citation type="submission" date="2024-01" db="EMBL/GenBank/DDBJ databases">
        <title>The complete chloroplast genome sequence of Lithospermum erythrorhizon: insights into the phylogenetic relationship among Boraginaceae species and the maternal lineages of purple gromwells.</title>
        <authorList>
            <person name="Okada T."/>
            <person name="Watanabe K."/>
        </authorList>
    </citation>
    <scope>NUCLEOTIDE SEQUENCE [LARGE SCALE GENOMIC DNA]</scope>
</reference>
<dbReference type="Pfam" id="PF25255">
    <property type="entry name" value="WHD_RNase_II"/>
    <property type="match status" value="1"/>
</dbReference>
<dbReference type="Proteomes" id="UP001454036">
    <property type="component" value="Unassembled WGS sequence"/>
</dbReference>
<feature type="domain" description="Ribonuclease II winged helix" evidence="2">
    <location>
        <begin position="150"/>
        <end position="229"/>
    </location>
</feature>
<feature type="domain" description="Ribonuclease II-like barrel" evidence="1">
    <location>
        <begin position="87"/>
        <end position="148"/>
    </location>
</feature>
<keyword evidence="4" id="KW-1185">Reference proteome</keyword>
<dbReference type="Pfam" id="PF23163">
    <property type="entry name" value="CSD_RNase_II"/>
    <property type="match status" value="1"/>
</dbReference>
<comment type="caution">
    <text evidence="3">The sequence shown here is derived from an EMBL/GenBank/DDBJ whole genome shotgun (WGS) entry which is preliminary data.</text>
</comment>
<organism evidence="3 4">
    <name type="scientific">Lithospermum erythrorhizon</name>
    <name type="common">Purple gromwell</name>
    <name type="synonym">Lithospermum officinale var. erythrorhizon</name>
    <dbReference type="NCBI Taxonomy" id="34254"/>
    <lineage>
        <taxon>Eukaryota</taxon>
        <taxon>Viridiplantae</taxon>
        <taxon>Streptophyta</taxon>
        <taxon>Embryophyta</taxon>
        <taxon>Tracheophyta</taxon>
        <taxon>Spermatophyta</taxon>
        <taxon>Magnoliopsida</taxon>
        <taxon>eudicotyledons</taxon>
        <taxon>Gunneridae</taxon>
        <taxon>Pentapetalae</taxon>
        <taxon>asterids</taxon>
        <taxon>lamiids</taxon>
        <taxon>Boraginales</taxon>
        <taxon>Boraginaceae</taxon>
        <taxon>Boraginoideae</taxon>
        <taxon>Lithospermeae</taxon>
        <taxon>Lithospermum</taxon>
    </lineage>
</organism>
<dbReference type="InterPro" id="IPR056403">
    <property type="entry name" value="RNase_II_barrel"/>
</dbReference>
<protein>
    <submittedName>
        <fullName evidence="3">Exoribonuclease</fullName>
    </submittedName>
</protein>
<evidence type="ECO:0000259" key="1">
    <source>
        <dbReference type="Pfam" id="PF23163"/>
    </source>
</evidence>
<evidence type="ECO:0000313" key="3">
    <source>
        <dbReference type="EMBL" id="GAA0150307.1"/>
    </source>
</evidence>
<accession>A0AAV3PEZ2</accession>
<dbReference type="EMBL" id="BAABME010001566">
    <property type="protein sequence ID" value="GAA0150307.1"/>
    <property type="molecule type" value="Genomic_DNA"/>
</dbReference>
<gene>
    <name evidence="3" type="ORF">LIER_09274</name>
</gene>
<evidence type="ECO:0000313" key="4">
    <source>
        <dbReference type="Proteomes" id="UP001454036"/>
    </source>
</evidence>
<name>A0AAV3PEZ2_LITER</name>